<name>A0A1X7V756_AMPQE</name>
<accession>A0A1X7V756</accession>
<dbReference type="AlphaFoldDB" id="A0A1X7V756"/>
<protein>
    <submittedName>
        <fullName evidence="1">Uncharacterized protein</fullName>
    </submittedName>
</protein>
<evidence type="ECO:0000313" key="1">
    <source>
        <dbReference type="EnsemblMetazoa" id="Aqu2.1.35831_001"/>
    </source>
</evidence>
<reference evidence="1" key="1">
    <citation type="submission" date="2017-05" db="UniProtKB">
        <authorList>
            <consortium name="EnsemblMetazoa"/>
        </authorList>
    </citation>
    <scope>IDENTIFICATION</scope>
</reference>
<dbReference type="InParanoid" id="A0A1X7V756"/>
<sequence>MGFMELKEEQRHVLRKFANGNDVFVCLPTETATRKEVIRTLGMSNTELVIRSPDRLNVILCRTENRINRRCI</sequence>
<dbReference type="EnsemblMetazoa" id="Aqu2.1.35831_001">
    <property type="protein sequence ID" value="Aqu2.1.35831_001"/>
    <property type="gene ID" value="Aqu2.1.35831"/>
</dbReference>
<organism evidence="1">
    <name type="scientific">Amphimedon queenslandica</name>
    <name type="common">Sponge</name>
    <dbReference type="NCBI Taxonomy" id="400682"/>
    <lineage>
        <taxon>Eukaryota</taxon>
        <taxon>Metazoa</taxon>
        <taxon>Porifera</taxon>
        <taxon>Demospongiae</taxon>
        <taxon>Heteroscleromorpha</taxon>
        <taxon>Haplosclerida</taxon>
        <taxon>Niphatidae</taxon>
        <taxon>Amphimedon</taxon>
    </lineage>
</organism>
<proteinExistence type="predicted"/>